<dbReference type="PANTHER" id="PTHR23507:SF1">
    <property type="entry name" value="FI18259P1-RELATED"/>
    <property type="match status" value="1"/>
</dbReference>
<dbReference type="OrthoDB" id="9793283at2"/>
<accession>A0A3S1BJN1</accession>
<name>A0A3S1BJN1_9BACT</name>
<dbReference type="PANTHER" id="PTHR23507">
    <property type="entry name" value="ZGC:174356"/>
    <property type="match status" value="1"/>
</dbReference>
<dbReference type="PROSITE" id="PS50850">
    <property type="entry name" value="MFS"/>
    <property type="match status" value="1"/>
</dbReference>
<comment type="similarity">
    <text evidence="4">Belongs to the major facilitator superfamily. TCR/Tet family.</text>
</comment>
<comment type="subcellular location">
    <subcellularLocation>
        <location evidence="3">Cell membrane</location>
    </subcellularLocation>
    <subcellularLocation>
        <location evidence="2">Membrane</location>
        <topology evidence="2">Multi-pass membrane protein</topology>
    </subcellularLocation>
</comment>
<evidence type="ECO:0000256" key="3">
    <source>
        <dbReference type="ARBA" id="ARBA00004236"/>
    </source>
</evidence>
<keyword evidence="5" id="KW-0812">Transmembrane</keyword>
<reference evidence="8" key="1">
    <citation type="submission" date="2020-05" db="EMBL/GenBank/DDBJ databases">
        <title>Chitinophaga laudate sp. nov., isolated from a tropical peat swamp.</title>
        <authorList>
            <person name="Goh C.B.S."/>
            <person name="Lee M.S."/>
            <person name="Parimannan S."/>
            <person name="Pasbakhsh P."/>
            <person name="Yule C.M."/>
            <person name="Rajandas H."/>
            <person name="Loke S."/>
            <person name="Croft L."/>
            <person name="Tan J.B.L."/>
        </authorList>
    </citation>
    <scope>NUCLEOTIDE SEQUENCE</scope>
    <source>
        <strain evidence="8">Mgbs1</strain>
    </source>
</reference>
<organism evidence="8 9">
    <name type="scientific">Chitinophaga solisilvae</name>
    <dbReference type="NCBI Taxonomy" id="1233460"/>
    <lineage>
        <taxon>Bacteria</taxon>
        <taxon>Pseudomonadati</taxon>
        <taxon>Bacteroidota</taxon>
        <taxon>Chitinophagia</taxon>
        <taxon>Chitinophagales</taxon>
        <taxon>Chitinophagaceae</taxon>
        <taxon>Chitinophaga</taxon>
    </lineage>
</organism>
<dbReference type="Pfam" id="PF07690">
    <property type="entry name" value="MFS_1"/>
    <property type="match status" value="1"/>
</dbReference>
<dbReference type="InterPro" id="IPR020846">
    <property type="entry name" value="MFS_dom"/>
</dbReference>
<dbReference type="SUPFAM" id="SSF103473">
    <property type="entry name" value="MFS general substrate transporter"/>
    <property type="match status" value="1"/>
</dbReference>
<comment type="function">
    <text evidence="1">Resistance to tetracycline by an active tetracycline efflux. This is an energy-dependent process that decreases the accumulation of the antibiotic in whole cells. This protein functions as a metal-tetracycline/H(+) antiporter.</text>
</comment>
<dbReference type="AlphaFoldDB" id="A0A3S1BJN1"/>
<evidence type="ECO:0000256" key="5">
    <source>
        <dbReference type="ARBA" id="ARBA00022692"/>
    </source>
</evidence>
<dbReference type="Proteomes" id="UP000281028">
    <property type="component" value="Unassembled WGS sequence"/>
</dbReference>
<dbReference type="InterPro" id="IPR011701">
    <property type="entry name" value="MFS"/>
</dbReference>
<evidence type="ECO:0000256" key="1">
    <source>
        <dbReference type="ARBA" id="ARBA00003279"/>
    </source>
</evidence>
<keyword evidence="9" id="KW-1185">Reference proteome</keyword>
<gene>
    <name evidence="8" type="ORF">ECE50_005625</name>
</gene>
<dbReference type="GO" id="GO:0022857">
    <property type="term" value="F:transmembrane transporter activity"/>
    <property type="evidence" value="ECO:0007669"/>
    <property type="project" value="InterPro"/>
</dbReference>
<dbReference type="PROSITE" id="PS00216">
    <property type="entry name" value="SUGAR_TRANSPORT_1"/>
    <property type="match status" value="1"/>
</dbReference>
<dbReference type="InterPro" id="IPR001958">
    <property type="entry name" value="Tet-R_TetA/multi-R_MdtG-like"/>
</dbReference>
<dbReference type="GO" id="GO:0016020">
    <property type="term" value="C:membrane"/>
    <property type="evidence" value="ECO:0007669"/>
    <property type="project" value="UniProtKB-SubCell"/>
</dbReference>
<evidence type="ECO:0000256" key="7">
    <source>
        <dbReference type="ARBA" id="ARBA00023136"/>
    </source>
</evidence>
<evidence type="ECO:0000256" key="6">
    <source>
        <dbReference type="ARBA" id="ARBA00022989"/>
    </source>
</evidence>
<dbReference type="Gene3D" id="1.20.1250.20">
    <property type="entry name" value="MFS general substrate transporter like domains"/>
    <property type="match status" value="1"/>
</dbReference>
<dbReference type="InterPro" id="IPR036259">
    <property type="entry name" value="MFS_trans_sf"/>
</dbReference>
<dbReference type="CDD" id="cd17388">
    <property type="entry name" value="MFS_TetA"/>
    <property type="match status" value="1"/>
</dbReference>
<keyword evidence="6" id="KW-1133">Transmembrane helix</keyword>
<evidence type="ECO:0000256" key="4">
    <source>
        <dbReference type="ARBA" id="ARBA00007520"/>
    </source>
</evidence>
<comment type="caution">
    <text evidence="8">The sequence shown here is derived from an EMBL/GenBank/DDBJ whole genome shotgun (WGS) entry which is preliminary data.</text>
</comment>
<protein>
    <submittedName>
        <fullName evidence="8">TCR/Tet family MFS transporter</fullName>
    </submittedName>
</protein>
<evidence type="ECO:0000313" key="9">
    <source>
        <dbReference type="Proteomes" id="UP000281028"/>
    </source>
</evidence>
<evidence type="ECO:0000256" key="2">
    <source>
        <dbReference type="ARBA" id="ARBA00004141"/>
    </source>
</evidence>
<dbReference type="InterPro" id="IPR005829">
    <property type="entry name" value="Sugar_transporter_CS"/>
</dbReference>
<evidence type="ECO:0000313" key="8">
    <source>
        <dbReference type="EMBL" id="NSL86296.1"/>
    </source>
</evidence>
<proteinExistence type="inferred from homology"/>
<dbReference type="PRINTS" id="PR01035">
    <property type="entry name" value="TCRTETA"/>
</dbReference>
<dbReference type="EMBL" id="RIAR02000001">
    <property type="protein sequence ID" value="NSL86296.1"/>
    <property type="molecule type" value="Genomic_DNA"/>
</dbReference>
<keyword evidence="7" id="KW-0472">Membrane</keyword>
<sequence>MKSSHTASLIFIVVIVTIDTAGFGLFFPVLPQLISRLIHADISTAARYGGWLAFAYAVMQFAFAALLGNLSDRYGRRPVLLCSLLGFSLDCLFMAFTNDIFWLFVGRAVAGITGASFAVASASIADISTEANRTTYFGYINAAFGLGFIIGPVIGGTLGQFGVRVPFIAASVLSFANLVFGWLFFPESLRPENRRSFEWKRANPLGALRHLRKFPLVKSLIVAVIFISIASHSMESIWAFYTIEKFRWSDQLIGYSLAFIGVLSVIVQMWLVGLLTKYISDRQMAVTGLLCMAAGFMTFAFAGRQWLLFPALLVYITGSIQGTALQSIMSSAMPDNEQGELQGSLGSLMGLTTLIAPPLMTSSFSWFTGSHAPVYFPGISFLVAGILTVVSLLLMMKSFSRKD</sequence>